<evidence type="ECO:0000256" key="4">
    <source>
        <dbReference type="ARBA" id="ARBA00022544"/>
    </source>
</evidence>
<dbReference type="EMBL" id="CP071182">
    <property type="protein sequence ID" value="QSO46616.1"/>
    <property type="molecule type" value="Genomic_DNA"/>
</dbReference>
<keyword evidence="10" id="KW-1185">Reference proteome</keyword>
<evidence type="ECO:0000256" key="2">
    <source>
        <dbReference type="ARBA" id="ARBA00007998"/>
    </source>
</evidence>
<dbReference type="Proteomes" id="UP000663505">
    <property type="component" value="Chromosome"/>
</dbReference>
<evidence type="ECO:0000313" key="10">
    <source>
        <dbReference type="Proteomes" id="UP000663505"/>
    </source>
</evidence>
<comment type="similarity">
    <text evidence="2">Belongs to the amino acid-polyamine-organocation (APC) superfamily. Spore germination protein (SGP) (TC 2.A.3.9) family.</text>
</comment>
<feature type="transmembrane region" description="Helical" evidence="8">
    <location>
        <begin position="35"/>
        <end position="56"/>
    </location>
</feature>
<accession>A0A9X7VX01</accession>
<feature type="transmembrane region" description="Helical" evidence="8">
    <location>
        <begin position="178"/>
        <end position="199"/>
    </location>
</feature>
<dbReference type="InterPro" id="IPR004761">
    <property type="entry name" value="Spore_GerAB"/>
</dbReference>
<feature type="transmembrane region" description="Helical" evidence="8">
    <location>
        <begin position="302"/>
        <end position="322"/>
    </location>
</feature>
<comment type="subcellular location">
    <subcellularLocation>
        <location evidence="1">Membrane</location>
        <topology evidence="1">Multi-pass membrane protein</topology>
    </subcellularLocation>
</comment>
<evidence type="ECO:0000256" key="1">
    <source>
        <dbReference type="ARBA" id="ARBA00004141"/>
    </source>
</evidence>
<dbReference type="AlphaFoldDB" id="A0A9X7VX01"/>
<evidence type="ECO:0000256" key="5">
    <source>
        <dbReference type="ARBA" id="ARBA00022692"/>
    </source>
</evidence>
<feature type="transmembrane region" description="Helical" evidence="8">
    <location>
        <begin position="263"/>
        <end position="290"/>
    </location>
</feature>
<dbReference type="PANTHER" id="PTHR34975">
    <property type="entry name" value="SPORE GERMINATION PROTEIN A2"/>
    <property type="match status" value="1"/>
</dbReference>
<evidence type="ECO:0000256" key="6">
    <source>
        <dbReference type="ARBA" id="ARBA00022989"/>
    </source>
</evidence>
<proteinExistence type="inferred from homology"/>
<keyword evidence="5 8" id="KW-0812">Transmembrane</keyword>
<reference evidence="9 10" key="1">
    <citation type="submission" date="2021-02" db="EMBL/GenBank/DDBJ databases">
        <title>Alicyclobacillus curvatus sp. nov. and Alicyclobacillus mengziensis sp. nov., two acidophilic bacteria isolated from acid mine drainage.</title>
        <authorList>
            <person name="Huang Y."/>
        </authorList>
    </citation>
    <scope>NUCLEOTIDE SEQUENCE [LARGE SCALE GENOMIC DNA]</scope>
    <source>
        <strain evidence="9 10">S30H14</strain>
    </source>
</reference>
<feature type="transmembrane region" description="Helical" evidence="8">
    <location>
        <begin position="77"/>
        <end position="100"/>
    </location>
</feature>
<feature type="transmembrane region" description="Helical" evidence="8">
    <location>
        <begin position="7"/>
        <end position="29"/>
    </location>
</feature>
<dbReference type="KEGG" id="afx:JZ786_19505"/>
<feature type="transmembrane region" description="Helical" evidence="8">
    <location>
        <begin position="112"/>
        <end position="129"/>
    </location>
</feature>
<keyword evidence="6 8" id="KW-1133">Transmembrane helix</keyword>
<dbReference type="Pfam" id="PF03845">
    <property type="entry name" value="Spore_permease"/>
    <property type="match status" value="1"/>
</dbReference>
<feature type="transmembrane region" description="Helical" evidence="8">
    <location>
        <begin position="334"/>
        <end position="356"/>
    </location>
</feature>
<keyword evidence="3" id="KW-0813">Transport</keyword>
<keyword evidence="7 8" id="KW-0472">Membrane</keyword>
<feature type="transmembrane region" description="Helical" evidence="8">
    <location>
        <begin position="136"/>
        <end position="158"/>
    </location>
</feature>
<gene>
    <name evidence="9" type="ORF">JZ786_19505</name>
</gene>
<keyword evidence="4" id="KW-0309">Germination</keyword>
<protein>
    <submittedName>
        <fullName evidence="9">GerAB/ArcD/ProY family transporter</fullName>
    </submittedName>
</protein>
<evidence type="ECO:0000256" key="8">
    <source>
        <dbReference type="SAM" id="Phobius"/>
    </source>
</evidence>
<evidence type="ECO:0000256" key="3">
    <source>
        <dbReference type="ARBA" id="ARBA00022448"/>
    </source>
</evidence>
<name>A0A9X7VX01_9BACL</name>
<evidence type="ECO:0000256" key="7">
    <source>
        <dbReference type="ARBA" id="ARBA00023136"/>
    </source>
</evidence>
<dbReference type="GO" id="GO:0009847">
    <property type="term" value="P:spore germination"/>
    <property type="evidence" value="ECO:0007669"/>
    <property type="project" value="InterPro"/>
</dbReference>
<dbReference type="PANTHER" id="PTHR34975:SF2">
    <property type="entry name" value="SPORE GERMINATION PROTEIN A2"/>
    <property type="match status" value="1"/>
</dbReference>
<dbReference type="RefSeq" id="WP_206655983.1">
    <property type="nucleotide sequence ID" value="NZ_CP071182.1"/>
</dbReference>
<sequence length="365" mass="40615">MFLKPTHVFYLTFMNYSIQNLILLPHVLNTAARDIWISTLLSTVIALVASALLWIVEKSHPGMTLFDIFQLRFSKSLQFPIFFALGLYLVLLCVITTAYLGQFVTIGFIQETPLWVVLLLFSFAIGYTLNKGIVALANLAGLLTFATIISGSSMSFAVTGHRDISVFLPILEHGFLPVLHGSALFMPMWVEMLFLGFLPRRGAGEKKWLKTYLWITFANLILCLGHTIGPISVFGIEQSQNLNFPALSAVKVISLGFIDRFDIYGLMLMIFGSLIRVAMYAYLALAMFQAGLGRKPSLTSSYGGWIPVFTAVLLTIGSFAVFRNTTFFDLVIGQLLYVATGLFVLFLLLYAALFLIERRGLASHL</sequence>
<organism evidence="9 10">
    <name type="scientific">Alicyclobacillus mengziensis</name>
    <dbReference type="NCBI Taxonomy" id="2931921"/>
    <lineage>
        <taxon>Bacteria</taxon>
        <taxon>Bacillati</taxon>
        <taxon>Bacillota</taxon>
        <taxon>Bacilli</taxon>
        <taxon>Bacillales</taxon>
        <taxon>Alicyclobacillaceae</taxon>
        <taxon>Alicyclobacillus</taxon>
    </lineage>
</organism>
<feature type="transmembrane region" description="Helical" evidence="8">
    <location>
        <begin position="211"/>
        <end position="236"/>
    </location>
</feature>
<dbReference type="GO" id="GO:0016020">
    <property type="term" value="C:membrane"/>
    <property type="evidence" value="ECO:0007669"/>
    <property type="project" value="UniProtKB-SubCell"/>
</dbReference>
<evidence type="ECO:0000313" key="9">
    <source>
        <dbReference type="EMBL" id="QSO46616.1"/>
    </source>
</evidence>